<keyword evidence="8" id="KW-0418">Kinase</keyword>
<sequence length="643" mass="71221">MKRHDSGISSPDAPGVLTPSDDIDAFRAVLARAERIVVLVGAELSTASGVPTFRGAGDLWRKRDELTLPDPTPFIENPPLLHFQRDVVQLISRAEPNPAHLALARFAIPYRRSMVSPRSLFTIFTPNVDGLERRVIEQVFFDCAMRSPLSPDTGSHKYQPFPELPVLVEMHGLIYGAAAKECTCPDRQHGSMIICVATSDDRRSGYVLQEYVSSIYKPPLVGTGGSVLFLDPPCTSKQFNPPVEDVLNGVDICLLVGLNTPDCDDALLNRVLMLQQRGCTVAALGDTDLTSTFNFAFQFKGRIIDVVPQVLAVEPVPFPLDTLCAGKPEPAKDTLVEGDTPSILEIRPPISIAELMSYSDHDIVDMCKQSPNLTDTSVGIPLPPVYVLASNIVVKVGGDALSQCEAKTMRLVRQHTTIPIPAVFRTFQHCGASYLVMEYIHGDTLEHRWDDLSIWERLRIAVVLRTYVRQFRRIRTPQIELQVPGPVTDDPCQPLPCYTPALGEYTVGPFKSYDHLRDWMNGRYRVGELLQRAPAGCLPFDDSEPLVFTHGDLCPRNIILGKDGKVWLIDFGCSGIYPRWFEAYGSRDNTMLKPLKLWTAMRKLAVGDYSAQEAFALVCQNAFSNGIYIPDPQQASKANAESP</sequence>
<evidence type="ECO:0000256" key="6">
    <source>
        <dbReference type="PROSITE-ProRule" id="PRU00236"/>
    </source>
</evidence>
<dbReference type="SUPFAM" id="SSF56112">
    <property type="entry name" value="Protein kinase-like (PK-like)"/>
    <property type="match status" value="1"/>
</dbReference>
<dbReference type="GO" id="GO:0070403">
    <property type="term" value="F:NAD+ binding"/>
    <property type="evidence" value="ECO:0007669"/>
    <property type="project" value="InterPro"/>
</dbReference>
<evidence type="ECO:0000313" key="8">
    <source>
        <dbReference type="EMBL" id="OSD01473.1"/>
    </source>
</evidence>
<proteinExistence type="inferred from homology"/>
<evidence type="ECO:0000256" key="3">
    <source>
        <dbReference type="ARBA" id="ARBA00022679"/>
    </source>
</evidence>
<keyword evidence="5" id="KW-0496">Mitochondrion</keyword>
<dbReference type="OrthoDB" id="8300194at2759"/>
<keyword evidence="9" id="KW-1185">Reference proteome</keyword>
<dbReference type="InterPro" id="IPR003000">
    <property type="entry name" value="Sirtuin"/>
</dbReference>
<evidence type="ECO:0000259" key="7">
    <source>
        <dbReference type="PROSITE" id="PS50305"/>
    </source>
</evidence>
<evidence type="ECO:0000313" key="9">
    <source>
        <dbReference type="Proteomes" id="UP000193067"/>
    </source>
</evidence>
<reference evidence="8 9" key="1">
    <citation type="journal article" date="2015" name="Biotechnol. Biofuels">
        <title>Enhanced degradation of softwood versus hardwood by the white-rot fungus Pycnoporus coccineus.</title>
        <authorList>
            <person name="Couturier M."/>
            <person name="Navarro D."/>
            <person name="Chevret D."/>
            <person name="Henrissat B."/>
            <person name="Piumi F."/>
            <person name="Ruiz-Duenas F.J."/>
            <person name="Martinez A.T."/>
            <person name="Grigoriev I.V."/>
            <person name="Riley R."/>
            <person name="Lipzen A."/>
            <person name="Berrin J.G."/>
            <person name="Master E.R."/>
            <person name="Rosso M.N."/>
        </authorList>
    </citation>
    <scope>NUCLEOTIDE SEQUENCE [LARGE SCALE GENOMIC DNA]</scope>
    <source>
        <strain evidence="8 9">BRFM310</strain>
    </source>
</reference>
<dbReference type="Gene3D" id="3.40.50.1220">
    <property type="entry name" value="TPP-binding domain"/>
    <property type="match status" value="1"/>
</dbReference>
<dbReference type="AlphaFoldDB" id="A0A1Y2ILG2"/>
<dbReference type="PROSITE" id="PS50305">
    <property type="entry name" value="SIRTUIN"/>
    <property type="match status" value="1"/>
</dbReference>
<dbReference type="GO" id="GO:0016301">
    <property type="term" value="F:kinase activity"/>
    <property type="evidence" value="ECO:0007669"/>
    <property type="project" value="UniProtKB-KW"/>
</dbReference>
<protein>
    <submittedName>
        <fullName evidence="8">Kinase-like protein</fullName>
    </submittedName>
</protein>
<evidence type="ECO:0000256" key="5">
    <source>
        <dbReference type="ARBA" id="ARBA00023128"/>
    </source>
</evidence>
<evidence type="ECO:0000256" key="1">
    <source>
        <dbReference type="ARBA" id="ARBA00004173"/>
    </source>
</evidence>
<dbReference type="InterPro" id="IPR026590">
    <property type="entry name" value="Ssirtuin_cat_dom"/>
</dbReference>
<comment type="similarity">
    <text evidence="2">Belongs to the sirtuin family. Class I subfamily.</text>
</comment>
<dbReference type="EMBL" id="KZ084111">
    <property type="protein sequence ID" value="OSD01473.1"/>
    <property type="molecule type" value="Genomic_DNA"/>
</dbReference>
<accession>A0A1Y2ILG2</accession>
<dbReference type="GO" id="GO:0005739">
    <property type="term" value="C:mitochondrion"/>
    <property type="evidence" value="ECO:0007669"/>
    <property type="project" value="UniProtKB-SubCell"/>
</dbReference>
<dbReference type="PANTHER" id="PTHR21310:SF39">
    <property type="entry name" value="AMINOGLYCOSIDE PHOSPHOTRANSFERASE DOMAIN-CONTAINING PROTEIN"/>
    <property type="match status" value="1"/>
</dbReference>
<evidence type="ECO:0000256" key="4">
    <source>
        <dbReference type="ARBA" id="ARBA00023027"/>
    </source>
</evidence>
<dbReference type="InterPro" id="IPR011009">
    <property type="entry name" value="Kinase-like_dom_sf"/>
</dbReference>
<dbReference type="SUPFAM" id="SSF52467">
    <property type="entry name" value="DHS-like NAD/FAD-binding domain"/>
    <property type="match status" value="1"/>
</dbReference>
<organism evidence="8 9">
    <name type="scientific">Trametes coccinea (strain BRFM310)</name>
    <name type="common">Pycnoporus coccineus</name>
    <dbReference type="NCBI Taxonomy" id="1353009"/>
    <lineage>
        <taxon>Eukaryota</taxon>
        <taxon>Fungi</taxon>
        <taxon>Dikarya</taxon>
        <taxon>Basidiomycota</taxon>
        <taxon>Agaricomycotina</taxon>
        <taxon>Agaricomycetes</taxon>
        <taxon>Polyporales</taxon>
        <taxon>Polyporaceae</taxon>
        <taxon>Trametes</taxon>
    </lineage>
</organism>
<gene>
    <name evidence="8" type="ORF">PYCCODRAFT_1478492</name>
</gene>
<feature type="domain" description="Deacetylase sirtuin-type" evidence="7">
    <location>
        <begin position="16"/>
        <end position="319"/>
    </location>
</feature>
<dbReference type="Gene3D" id="3.90.1200.10">
    <property type="match status" value="1"/>
</dbReference>
<dbReference type="Proteomes" id="UP000193067">
    <property type="component" value="Unassembled WGS sequence"/>
</dbReference>
<name>A0A1Y2ILG2_TRAC3</name>
<dbReference type="InterPro" id="IPR029035">
    <property type="entry name" value="DHS-like_NAD/FAD-binding_dom"/>
</dbReference>
<keyword evidence="4" id="KW-0520">NAD</keyword>
<dbReference type="Pfam" id="PF02146">
    <property type="entry name" value="SIR2"/>
    <property type="match status" value="1"/>
</dbReference>
<comment type="caution">
    <text evidence="6">Lacks conserved residue(s) required for the propagation of feature annotation.</text>
</comment>
<dbReference type="Pfam" id="PF01636">
    <property type="entry name" value="APH"/>
    <property type="match status" value="1"/>
</dbReference>
<dbReference type="CDD" id="cd05120">
    <property type="entry name" value="APH_ChoK_like"/>
    <property type="match status" value="1"/>
</dbReference>
<comment type="subcellular location">
    <subcellularLocation>
        <location evidence="1">Mitochondrion</location>
    </subcellularLocation>
</comment>
<dbReference type="InterPro" id="IPR051678">
    <property type="entry name" value="AGP_Transferase"/>
</dbReference>
<dbReference type="STRING" id="1353009.A0A1Y2ILG2"/>
<dbReference type="PANTHER" id="PTHR21310">
    <property type="entry name" value="AMINOGLYCOSIDE PHOSPHOTRANSFERASE-RELATED-RELATED"/>
    <property type="match status" value="1"/>
</dbReference>
<evidence type="ECO:0000256" key="2">
    <source>
        <dbReference type="ARBA" id="ARBA00006924"/>
    </source>
</evidence>
<keyword evidence="3" id="KW-0808">Transferase</keyword>
<dbReference type="InterPro" id="IPR002575">
    <property type="entry name" value="Aminoglycoside_PTrfase"/>
</dbReference>